<proteinExistence type="predicted"/>
<comment type="caution">
    <text evidence="2">The sequence shown here is derived from an EMBL/GenBank/DDBJ whole genome shotgun (WGS) entry which is preliminary data.</text>
</comment>
<keyword evidence="1" id="KW-0732">Signal</keyword>
<dbReference type="EMBL" id="JBHRTS010000003">
    <property type="protein sequence ID" value="MFC3193728.1"/>
    <property type="molecule type" value="Genomic_DNA"/>
</dbReference>
<feature type="chain" id="PRO_5046359035" evidence="1">
    <location>
        <begin position="20"/>
        <end position="310"/>
    </location>
</feature>
<sequence>MKKSILTLCAAAFINSSFASENTEIRSGILYEPQSQSIVTMLPDGGIAAVNTQDGTYKWISSASDKPLGIVDGLLISQQQSTQSAVMSLVYHDLNSGDSLNNIQLTLPDQVKATVVDGASHRFNVQQLNENTPHQLQWTFSGGTAQGIAPVKDLTQSRNQELNDSLSGTIDLDTKNRTATISNRTFQVVNTTARIEQAVMTGIEGRQFLSQDESHVLISNRIPSDQKVSYQWRIFDRTGQLLSSLESPHSYAPFVISGSQLLLLEPATGQLVNGELVRNAPLLKAVNLGTGKESWSIKVRPIAYFGPLPV</sequence>
<feature type="signal peptide" evidence="1">
    <location>
        <begin position="1"/>
        <end position="19"/>
    </location>
</feature>
<gene>
    <name evidence="2" type="ORF">ACFODZ_05705</name>
</gene>
<evidence type="ECO:0000256" key="1">
    <source>
        <dbReference type="SAM" id="SignalP"/>
    </source>
</evidence>
<dbReference type="RefSeq" id="WP_077411466.1">
    <property type="nucleotide sequence ID" value="NZ_JBHRTS010000003.1"/>
</dbReference>
<dbReference type="Proteomes" id="UP001595533">
    <property type="component" value="Unassembled WGS sequence"/>
</dbReference>
<name>A0ABV7J6I0_9GAMM</name>
<organism evidence="2 3">
    <name type="scientific">Marinicella sediminis</name>
    <dbReference type="NCBI Taxonomy" id="1792834"/>
    <lineage>
        <taxon>Bacteria</taxon>
        <taxon>Pseudomonadati</taxon>
        <taxon>Pseudomonadota</taxon>
        <taxon>Gammaproteobacteria</taxon>
        <taxon>Lysobacterales</taxon>
        <taxon>Marinicellaceae</taxon>
        <taxon>Marinicella</taxon>
    </lineage>
</organism>
<keyword evidence="3" id="KW-1185">Reference proteome</keyword>
<evidence type="ECO:0000313" key="3">
    <source>
        <dbReference type="Proteomes" id="UP001595533"/>
    </source>
</evidence>
<protein>
    <submittedName>
        <fullName evidence="2">Uncharacterized protein</fullName>
    </submittedName>
</protein>
<reference evidence="3" key="1">
    <citation type="journal article" date="2019" name="Int. J. Syst. Evol. Microbiol.">
        <title>The Global Catalogue of Microorganisms (GCM) 10K type strain sequencing project: providing services to taxonomists for standard genome sequencing and annotation.</title>
        <authorList>
            <consortium name="The Broad Institute Genomics Platform"/>
            <consortium name="The Broad Institute Genome Sequencing Center for Infectious Disease"/>
            <person name="Wu L."/>
            <person name="Ma J."/>
        </authorList>
    </citation>
    <scope>NUCLEOTIDE SEQUENCE [LARGE SCALE GENOMIC DNA]</scope>
    <source>
        <strain evidence="3">KCTC 42953</strain>
    </source>
</reference>
<evidence type="ECO:0000313" key="2">
    <source>
        <dbReference type="EMBL" id="MFC3193728.1"/>
    </source>
</evidence>
<accession>A0ABV7J6I0</accession>